<dbReference type="PROSITE" id="PS51462">
    <property type="entry name" value="NUDIX"/>
    <property type="match status" value="1"/>
</dbReference>
<proteinExistence type="inferred from homology"/>
<feature type="domain" description="Nudix hydrolase" evidence="2">
    <location>
        <begin position="4"/>
        <end position="130"/>
    </location>
</feature>
<keyword evidence="4" id="KW-1185">Reference proteome</keyword>
<dbReference type="PROSITE" id="PS00893">
    <property type="entry name" value="NUDIX_BOX"/>
    <property type="match status" value="1"/>
</dbReference>
<dbReference type="InterPro" id="IPR020084">
    <property type="entry name" value="NUDIX_hydrolase_CS"/>
</dbReference>
<keyword evidence="3" id="KW-0378">Hydrolase</keyword>
<dbReference type="EMBL" id="CAJVAS010000037">
    <property type="protein sequence ID" value="CAG7647139.1"/>
    <property type="molecule type" value="Genomic_DNA"/>
</dbReference>
<accession>A0A916NLA0</accession>
<comment type="caution">
    <text evidence="3">The sequence shown here is derived from an EMBL/GenBank/DDBJ whole genome shotgun (WGS) entry which is preliminary data.</text>
</comment>
<gene>
    <name evidence="3" type="primary">nudJ</name>
    <name evidence="3" type="ORF">PAESOLCIP111_05321</name>
</gene>
<name>A0A916NLA0_9BACL</name>
<comment type="similarity">
    <text evidence="1">Belongs to the Nudix hydrolase family.</text>
</comment>
<evidence type="ECO:0000313" key="4">
    <source>
        <dbReference type="Proteomes" id="UP000693672"/>
    </source>
</evidence>
<evidence type="ECO:0000313" key="3">
    <source>
        <dbReference type="EMBL" id="CAG7647139.1"/>
    </source>
</evidence>
<evidence type="ECO:0000256" key="1">
    <source>
        <dbReference type="ARBA" id="ARBA00005582"/>
    </source>
</evidence>
<dbReference type="AlphaFoldDB" id="A0A916NLA0"/>
<dbReference type="PANTHER" id="PTHR43736">
    <property type="entry name" value="ADP-RIBOSE PYROPHOSPHATASE"/>
    <property type="match status" value="1"/>
</dbReference>
<sequence>MQHGYIVVASVSIIQYGKMLIIKETKAPVANQWNFPGGRVERGEDITDAACREVREETGYEINLTGTTGVYPFAATGNAQVLLFHFTAEIAPESRRLHDYEMSEYKWVPASELLLLNKYNLRGEAVIRRITENLIGGRIYPLAFFNRPSVT</sequence>
<dbReference type="Pfam" id="PF00293">
    <property type="entry name" value="NUDIX"/>
    <property type="match status" value="1"/>
</dbReference>
<reference evidence="3" key="1">
    <citation type="submission" date="2021-06" db="EMBL/GenBank/DDBJ databases">
        <authorList>
            <person name="Criscuolo A."/>
        </authorList>
    </citation>
    <scope>NUCLEOTIDE SEQUENCE</scope>
    <source>
        <strain evidence="3">CIP111600</strain>
    </source>
</reference>
<evidence type="ECO:0000259" key="2">
    <source>
        <dbReference type="PROSITE" id="PS51462"/>
    </source>
</evidence>
<protein>
    <submittedName>
        <fullName evidence="3">Phosphatase NudJ</fullName>
        <ecNumber evidence="3">3.6.1.-</ecNumber>
    </submittedName>
</protein>
<dbReference type="GO" id="GO:0016787">
    <property type="term" value="F:hydrolase activity"/>
    <property type="evidence" value="ECO:0007669"/>
    <property type="project" value="UniProtKB-KW"/>
</dbReference>
<organism evidence="3 4">
    <name type="scientific">Paenibacillus solanacearum</name>
    <dbReference type="NCBI Taxonomy" id="2048548"/>
    <lineage>
        <taxon>Bacteria</taxon>
        <taxon>Bacillati</taxon>
        <taxon>Bacillota</taxon>
        <taxon>Bacilli</taxon>
        <taxon>Bacillales</taxon>
        <taxon>Paenibacillaceae</taxon>
        <taxon>Paenibacillus</taxon>
    </lineage>
</organism>
<dbReference type="EC" id="3.6.1.-" evidence="3"/>
<dbReference type="Proteomes" id="UP000693672">
    <property type="component" value="Unassembled WGS sequence"/>
</dbReference>
<dbReference type="PANTHER" id="PTHR43736:SF1">
    <property type="entry name" value="DIHYDRONEOPTERIN TRIPHOSPHATE DIPHOSPHATASE"/>
    <property type="match status" value="1"/>
</dbReference>
<dbReference type="CDD" id="cd02883">
    <property type="entry name" value="NUDIX_Hydrolase"/>
    <property type="match status" value="1"/>
</dbReference>
<dbReference type="InterPro" id="IPR000086">
    <property type="entry name" value="NUDIX_hydrolase_dom"/>
</dbReference>